<dbReference type="SUPFAM" id="SSF57850">
    <property type="entry name" value="RING/U-box"/>
    <property type="match status" value="2"/>
</dbReference>
<keyword evidence="2 4" id="KW-0863">Zinc-finger</keyword>
<dbReference type="Proteomes" id="UP000663854">
    <property type="component" value="Unassembled WGS sequence"/>
</dbReference>
<sequence>MKYSIVNDFTSILVLETLQQHIEHNICSHPSRKTLYNDYIKYQQNKTQQESTKSQAKLTAVLNLWQARCTCSQTAYQIYLDERQSYSKSSSFYFDITSYFFSKVRSSISKPSSIETFNKHYSISIFCIKIFSHNTDRNSGNDSNVNNYELLGLCILTNVLELELELLQLLRTVACKLVELGLLGLAKNIFRHIVTLRSDEPQSFHDLALLLQGSNVQNKTITEISDLFKNVIFVDQRLIRHLSVGLRIVMVWDTNDSDVDLHVIEPTGEECYYSHKNTAIGGMISRDFTSGYGPEEYLIRKSVKDTYTVRAKYFANHQQSLTSATTIMVYIYKYYGQTNQQKEIVTLRLSITHDQKLNTSIHSNAICDGYDTSPIKGDSYRCLFCPDIDFCQSCKSASGTNYESNHQYNHPLLCIKDSSEYSESFYLCNRTDINHTNIQCDSCFMIPIIGIRYQYSCGINLCEQCEFTGIHDQSHHRTKITDPV</sequence>
<dbReference type="EMBL" id="CAJNOL010000629">
    <property type="protein sequence ID" value="CAF1144437.1"/>
    <property type="molecule type" value="Genomic_DNA"/>
</dbReference>
<dbReference type="Proteomes" id="UP000663870">
    <property type="component" value="Unassembled WGS sequence"/>
</dbReference>
<dbReference type="InterPro" id="IPR019220">
    <property type="entry name" value="DUF2135"/>
</dbReference>
<evidence type="ECO:0000256" key="3">
    <source>
        <dbReference type="ARBA" id="ARBA00022833"/>
    </source>
</evidence>
<proteinExistence type="predicted"/>
<comment type="caution">
    <text evidence="6">The sequence shown here is derived from an EMBL/GenBank/DDBJ whole genome shotgun (WGS) entry which is preliminary data.</text>
</comment>
<evidence type="ECO:0000313" key="8">
    <source>
        <dbReference type="Proteomes" id="UP000663870"/>
    </source>
</evidence>
<dbReference type="InterPro" id="IPR043145">
    <property type="entry name" value="Znf_ZZ_sf"/>
</dbReference>
<gene>
    <name evidence="6" type="ORF">JXQ802_LOCUS21396</name>
    <name evidence="7" type="ORF">PYM288_LOCUS22192</name>
</gene>
<evidence type="ECO:0000259" key="5">
    <source>
        <dbReference type="PROSITE" id="PS50135"/>
    </source>
</evidence>
<evidence type="ECO:0000256" key="1">
    <source>
        <dbReference type="ARBA" id="ARBA00022723"/>
    </source>
</evidence>
<dbReference type="Gene3D" id="3.30.60.90">
    <property type="match status" value="2"/>
</dbReference>
<dbReference type="PANTHER" id="PTHR20930:SF0">
    <property type="entry name" value="PROTEIN ILRUN"/>
    <property type="match status" value="1"/>
</dbReference>
<keyword evidence="8" id="KW-1185">Reference proteome</keyword>
<accession>A0A814S9J4</accession>
<evidence type="ECO:0000256" key="2">
    <source>
        <dbReference type="ARBA" id="ARBA00022771"/>
    </source>
</evidence>
<dbReference type="AlphaFoldDB" id="A0A814S9J4"/>
<protein>
    <recommendedName>
        <fullName evidence="5">ZZ-type domain-containing protein</fullName>
    </recommendedName>
</protein>
<name>A0A814S9J4_9BILA</name>
<reference evidence="6" key="1">
    <citation type="submission" date="2021-02" db="EMBL/GenBank/DDBJ databases">
        <authorList>
            <person name="Nowell W R."/>
        </authorList>
    </citation>
    <scope>NUCLEOTIDE SEQUENCE</scope>
</reference>
<dbReference type="SMART" id="SM00291">
    <property type="entry name" value="ZnF_ZZ"/>
    <property type="match status" value="2"/>
</dbReference>
<dbReference type="EMBL" id="CAJNOH010000933">
    <property type="protein sequence ID" value="CAF1150372.1"/>
    <property type="molecule type" value="Genomic_DNA"/>
</dbReference>
<dbReference type="Pfam" id="PF09906">
    <property type="entry name" value="DUF2135"/>
    <property type="match status" value="1"/>
</dbReference>
<evidence type="ECO:0000313" key="7">
    <source>
        <dbReference type="EMBL" id="CAF1150372.1"/>
    </source>
</evidence>
<dbReference type="PANTHER" id="PTHR20930">
    <property type="entry name" value="OVARIAN CARCINOMA ANTIGEN CA125-RELATED"/>
    <property type="match status" value="1"/>
</dbReference>
<keyword evidence="3" id="KW-0862">Zinc</keyword>
<keyword evidence="1" id="KW-0479">Metal-binding</keyword>
<organism evidence="6 8">
    <name type="scientific">Rotaria sordida</name>
    <dbReference type="NCBI Taxonomy" id="392033"/>
    <lineage>
        <taxon>Eukaryota</taxon>
        <taxon>Metazoa</taxon>
        <taxon>Spiralia</taxon>
        <taxon>Gnathifera</taxon>
        <taxon>Rotifera</taxon>
        <taxon>Eurotatoria</taxon>
        <taxon>Bdelloidea</taxon>
        <taxon>Philodinida</taxon>
        <taxon>Philodinidae</taxon>
        <taxon>Rotaria</taxon>
    </lineage>
</organism>
<dbReference type="InterPro" id="IPR000433">
    <property type="entry name" value="Znf_ZZ"/>
</dbReference>
<feature type="domain" description="ZZ-type" evidence="5">
    <location>
        <begin position="362"/>
        <end position="420"/>
    </location>
</feature>
<evidence type="ECO:0000256" key="4">
    <source>
        <dbReference type="PROSITE-ProRule" id="PRU00228"/>
    </source>
</evidence>
<dbReference type="PROSITE" id="PS50135">
    <property type="entry name" value="ZF_ZZ_2"/>
    <property type="match status" value="1"/>
</dbReference>
<dbReference type="GO" id="GO:0008270">
    <property type="term" value="F:zinc ion binding"/>
    <property type="evidence" value="ECO:0007669"/>
    <property type="project" value="UniProtKB-KW"/>
</dbReference>
<dbReference type="Pfam" id="PF00569">
    <property type="entry name" value="ZZ"/>
    <property type="match status" value="1"/>
</dbReference>
<evidence type="ECO:0000313" key="6">
    <source>
        <dbReference type="EMBL" id="CAF1144437.1"/>
    </source>
</evidence>